<keyword evidence="3 9" id="KW-0812">Transmembrane</keyword>
<dbReference type="InterPro" id="IPR036259">
    <property type="entry name" value="MFS_trans_sf"/>
</dbReference>
<feature type="signal peptide" evidence="10">
    <location>
        <begin position="1"/>
        <end position="16"/>
    </location>
</feature>
<dbReference type="Gene3D" id="1.20.1250.20">
    <property type="entry name" value="MFS general substrate transporter like domains"/>
    <property type="match status" value="1"/>
</dbReference>
<dbReference type="PANTHER" id="PTHR23294">
    <property type="entry name" value="ET TRANSLATION PRODUCT-RELATED"/>
    <property type="match status" value="1"/>
</dbReference>
<dbReference type="SUPFAM" id="SSF103473">
    <property type="entry name" value="MFS general substrate transporter"/>
    <property type="match status" value="1"/>
</dbReference>
<feature type="transmembrane region" description="Helical" evidence="9">
    <location>
        <begin position="86"/>
        <end position="106"/>
    </location>
</feature>
<feature type="transmembrane region" description="Helical" evidence="9">
    <location>
        <begin position="324"/>
        <end position="345"/>
    </location>
</feature>
<reference evidence="11 12" key="1">
    <citation type="journal article" date="2023" name="Sci. Data">
        <title>Genome assembly of the Korean intertidal mud-creeper Batillaria attramentaria.</title>
        <authorList>
            <person name="Patra A.K."/>
            <person name="Ho P.T."/>
            <person name="Jun S."/>
            <person name="Lee S.J."/>
            <person name="Kim Y."/>
            <person name="Won Y.J."/>
        </authorList>
    </citation>
    <scope>NUCLEOTIDE SEQUENCE [LARGE SCALE GENOMIC DNA]</scope>
    <source>
        <strain evidence="11">Wonlab-2016</strain>
    </source>
</reference>
<comment type="subcellular location">
    <subcellularLocation>
        <location evidence="1">Membrane</location>
        <topology evidence="1">Multi-pass membrane protein</topology>
    </subcellularLocation>
</comment>
<accession>A0ABD0M9A3</accession>
<dbReference type="PANTHER" id="PTHR23294:SF0">
    <property type="entry name" value="UNC93-LIKE PROTEIN MFSD11"/>
    <property type="match status" value="1"/>
</dbReference>
<evidence type="ECO:0000256" key="3">
    <source>
        <dbReference type="ARBA" id="ARBA00022692"/>
    </source>
</evidence>
<evidence type="ECO:0000256" key="1">
    <source>
        <dbReference type="ARBA" id="ARBA00004141"/>
    </source>
</evidence>
<evidence type="ECO:0000256" key="2">
    <source>
        <dbReference type="ARBA" id="ARBA00009172"/>
    </source>
</evidence>
<protein>
    <recommendedName>
        <fullName evidence="7">UNC93-like protein MFSD11</fullName>
    </recommendedName>
    <alternativeName>
        <fullName evidence="8">Major facilitator superfamily domain-containing protein 11</fullName>
    </alternativeName>
</protein>
<gene>
    <name evidence="11" type="ORF">BaRGS_00000793</name>
</gene>
<evidence type="ECO:0000256" key="4">
    <source>
        <dbReference type="ARBA" id="ARBA00022989"/>
    </source>
</evidence>
<proteinExistence type="inferred from homology"/>
<dbReference type="GO" id="GO:0016020">
    <property type="term" value="C:membrane"/>
    <property type="evidence" value="ECO:0007669"/>
    <property type="project" value="UniProtKB-SubCell"/>
</dbReference>
<comment type="similarity">
    <text evidence="2">Belongs to the unc-93 family.</text>
</comment>
<evidence type="ECO:0000313" key="12">
    <source>
        <dbReference type="Proteomes" id="UP001519460"/>
    </source>
</evidence>
<feature type="transmembrane region" description="Helical" evidence="9">
    <location>
        <begin position="53"/>
        <end position="74"/>
    </location>
</feature>
<feature type="transmembrane region" description="Helical" evidence="9">
    <location>
        <begin position="147"/>
        <end position="168"/>
    </location>
</feature>
<evidence type="ECO:0000256" key="9">
    <source>
        <dbReference type="SAM" id="Phobius"/>
    </source>
</evidence>
<dbReference type="Proteomes" id="UP001519460">
    <property type="component" value="Unassembled WGS sequence"/>
</dbReference>
<keyword evidence="10" id="KW-0732">Signal</keyword>
<dbReference type="InterPro" id="IPR051617">
    <property type="entry name" value="UNC-93-like_regulator"/>
</dbReference>
<feature type="chain" id="PRO_5044811758" description="UNC93-like protein MFSD11" evidence="10">
    <location>
        <begin position="17"/>
        <end position="363"/>
    </location>
</feature>
<dbReference type="EMBL" id="JACVVK020000003">
    <property type="protein sequence ID" value="KAK7507828.1"/>
    <property type="molecule type" value="Genomic_DNA"/>
</dbReference>
<keyword evidence="4 9" id="KW-1133">Transmembrane helix</keyword>
<dbReference type="AlphaFoldDB" id="A0ABD0M9A3"/>
<evidence type="ECO:0000256" key="6">
    <source>
        <dbReference type="ARBA" id="ARBA00023180"/>
    </source>
</evidence>
<evidence type="ECO:0000256" key="8">
    <source>
        <dbReference type="ARBA" id="ARBA00041910"/>
    </source>
</evidence>
<dbReference type="Pfam" id="PF05978">
    <property type="entry name" value="UNC-93"/>
    <property type="match status" value="1"/>
</dbReference>
<evidence type="ECO:0000313" key="11">
    <source>
        <dbReference type="EMBL" id="KAK7507828.1"/>
    </source>
</evidence>
<sequence length="363" mass="39502">MYFLFILSFLKPMVWALYTGSALVGVGAAVLWTGQGNFLTINSDSETVGRNSGIFWALLQCSLLFGNLYSFLVFRGEATITDSARTHLFIGLSGAGLLGSLCLLFLRKRRVVDTDNLVSLNASATQAPDTPVAAFKRSFQLLKTQEMLILSVVFAFTGLELTFFSGVYGTCLAQNEHFNDDSLPTGMSRKGLIGISGMLIGAGEILGGGLFGLLGKRTNKYGRDPIVIMGYVVHMTAFYLAFVNLPMDSPVNESHAPTYFHSSWEVALLCSFLLGFGDSCVNTQVYSLLGFVFTEDSSPAFALFKFVQSVAAAAGFYYSNVLLLKWQLLILVIMGTGSALCFCIVEWTTTRASRSGYQRIGPE</sequence>
<keyword evidence="12" id="KW-1185">Reference proteome</keyword>
<feature type="transmembrane region" description="Helical" evidence="9">
    <location>
        <begin position="12"/>
        <end position="32"/>
    </location>
</feature>
<feature type="transmembrane region" description="Helical" evidence="9">
    <location>
        <begin position="300"/>
        <end position="318"/>
    </location>
</feature>
<evidence type="ECO:0000256" key="5">
    <source>
        <dbReference type="ARBA" id="ARBA00023136"/>
    </source>
</evidence>
<evidence type="ECO:0000256" key="10">
    <source>
        <dbReference type="SAM" id="SignalP"/>
    </source>
</evidence>
<organism evidence="11 12">
    <name type="scientific">Batillaria attramentaria</name>
    <dbReference type="NCBI Taxonomy" id="370345"/>
    <lineage>
        <taxon>Eukaryota</taxon>
        <taxon>Metazoa</taxon>
        <taxon>Spiralia</taxon>
        <taxon>Lophotrochozoa</taxon>
        <taxon>Mollusca</taxon>
        <taxon>Gastropoda</taxon>
        <taxon>Caenogastropoda</taxon>
        <taxon>Sorbeoconcha</taxon>
        <taxon>Cerithioidea</taxon>
        <taxon>Batillariidae</taxon>
        <taxon>Batillaria</taxon>
    </lineage>
</organism>
<comment type="caution">
    <text evidence="11">The sequence shown here is derived from an EMBL/GenBank/DDBJ whole genome shotgun (WGS) entry which is preliminary data.</text>
</comment>
<name>A0ABD0M9A3_9CAEN</name>
<dbReference type="InterPro" id="IPR010291">
    <property type="entry name" value="Ion_channel_UNC-93"/>
</dbReference>
<feature type="transmembrane region" description="Helical" evidence="9">
    <location>
        <begin position="192"/>
        <end position="214"/>
    </location>
</feature>
<feature type="transmembrane region" description="Helical" evidence="9">
    <location>
        <begin position="226"/>
        <end position="246"/>
    </location>
</feature>
<keyword evidence="5 9" id="KW-0472">Membrane</keyword>
<keyword evidence="6" id="KW-0325">Glycoprotein</keyword>
<evidence type="ECO:0000256" key="7">
    <source>
        <dbReference type="ARBA" id="ARBA00040302"/>
    </source>
</evidence>